<feature type="compositionally biased region" description="Low complexity" evidence="1">
    <location>
        <begin position="207"/>
        <end position="221"/>
    </location>
</feature>
<dbReference type="STRING" id="71717.A0A4Y7TFW3"/>
<dbReference type="Pfam" id="PF09949">
    <property type="entry name" value="APP1_cat"/>
    <property type="match status" value="1"/>
</dbReference>
<feature type="domain" description="Phosphatidate phosphatase APP1 catalytic" evidence="2">
    <location>
        <begin position="392"/>
        <end position="543"/>
    </location>
</feature>
<dbReference type="GO" id="GO:0008195">
    <property type="term" value="F:phosphatidate phosphatase activity"/>
    <property type="evidence" value="ECO:0007669"/>
    <property type="project" value="InterPro"/>
</dbReference>
<dbReference type="OrthoDB" id="2117591at2759"/>
<dbReference type="InterPro" id="IPR019236">
    <property type="entry name" value="APP1_cat"/>
</dbReference>
<feature type="compositionally biased region" description="Low complexity" evidence="1">
    <location>
        <begin position="597"/>
        <end position="619"/>
    </location>
</feature>
<feature type="region of interest" description="Disordered" evidence="1">
    <location>
        <begin position="575"/>
        <end position="625"/>
    </location>
</feature>
<evidence type="ECO:0000259" key="2">
    <source>
        <dbReference type="Pfam" id="PF09949"/>
    </source>
</evidence>
<dbReference type="InterPro" id="IPR052935">
    <property type="entry name" value="Mg2+_PAP"/>
</dbReference>
<dbReference type="AlphaFoldDB" id="A0A4Y7TFW3"/>
<dbReference type="EMBL" id="QPFP01000013">
    <property type="protein sequence ID" value="TEB33075.1"/>
    <property type="molecule type" value="Genomic_DNA"/>
</dbReference>
<keyword evidence="4" id="KW-1185">Reference proteome</keyword>
<accession>A0A4Y7TFW3</accession>
<dbReference type="Proteomes" id="UP000298030">
    <property type="component" value="Unassembled WGS sequence"/>
</dbReference>
<sequence length="831" mass="90474">MSQDMNRVAGNGYTYLANTRPRVAGLRNYLGQRLPNAAGYSTPSIQSTPSDQGEAEEKRGWRAWAGEKARRWRGSPSSKVLPDSVERIRLFPGWATRRYSKEEPTDGSLRPFEVEIFTSGYAVSFKNRETMSRSQRAFIRVAKGFAALPKLASESSLVAPAQPAPLSKSTEELLSHIHLPPRPDQVTDAPDVDELDHQFRRAGTPASDTSSLSSRSSTEDLAATLKAAEQRTDEMTAQPPSPFPALSAETLRRMHSNLETRLEPFWSSVLSNRDVRLNLYASPYQDPATPSSGEAPMPLASISVTTGVDGSFHGRFVVKWDDLCHHPSGLDIAFGEPVQEHNLEVRAELLKPQPLAGTTPYAQYQSPRQAQQVSEEATHTTKVKISITHSPIRVISDIDDTVKQAGVPSGARAVFQNVFVKELSDSIVDGMSGWYNGMWDYGVRFHYVSNGPFELITILDEFFALSKLPVGSVKLRSFAGRSLFSGLFSAPAERKRAGVEDIVKSFPDSRFFLIGDSGEQDLELYAHVARAYPDNVLGVYTRDVTTTKGITDPLEDPVGLKAIMVKAEVEEQFAGSSTTSLPAVNPSQSGSRRGTLSTMPRRTSSSFSSVLSFQSSSTTGQKGAQSEIGEGVYFDKSHATLTAEPKTMAGSSDDVQTPTADDRLATLAAGLRMTTMTPSGALNTSKRANVNPVITQAPKPTPPPSIQRRPTPNAITSPTSTRAQRRGTAGSSASDSDSNMELDARLVPRMSSVGSVSSVGSGSTLGTGAVMSRLTIPTAGLSLEERKRSELQMRVWKARLAIPDHVKLRVFKDPRECEEETDEILQREMLC</sequence>
<proteinExistence type="predicted"/>
<dbReference type="PANTHER" id="PTHR28208">
    <property type="entry name" value="PHOSPHATIDATE PHOSPHATASE APP1"/>
    <property type="match status" value="1"/>
</dbReference>
<feature type="region of interest" description="Disordered" evidence="1">
    <location>
        <begin position="201"/>
        <end position="222"/>
    </location>
</feature>
<dbReference type="PANTHER" id="PTHR28208:SF3">
    <property type="entry name" value="PHOSPHATIDATE PHOSPHATASE APP1"/>
    <property type="match status" value="1"/>
</dbReference>
<organism evidence="3 4">
    <name type="scientific">Coprinellus micaceus</name>
    <name type="common">Glistening ink-cap mushroom</name>
    <name type="synonym">Coprinus micaceus</name>
    <dbReference type="NCBI Taxonomy" id="71717"/>
    <lineage>
        <taxon>Eukaryota</taxon>
        <taxon>Fungi</taxon>
        <taxon>Dikarya</taxon>
        <taxon>Basidiomycota</taxon>
        <taxon>Agaricomycotina</taxon>
        <taxon>Agaricomycetes</taxon>
        <taxon>Agaricomycetidae</taxon>
        <taxon>Agaricales</taxon>
        <taxon>Agaricineae</taxon>
        <taxon>Psathyrellaceae</taxon>
        <taxon>Coprinellus</taxon>
    </lineage>
</organism>
<feature type="compositionally biased region" description="Polar residues" evidence="1">
    <location>
        <begin position="575"/>
        <end position="596"/>
    </location>
</feature>
<name>A0A4Y7TFW3_COPMI</name>
<dbReference type="GO" id="GO:0030479">
    <property type="term" value="C:actin cortical patch"/>
    <property type="evidence" value="ECO:0007669"/>
    <property type="project" value="TreeGrafter"/>
</dbReference>
<feature type="region of interest" description="Disordered" evidence="1">
    <location>
        <begin position="677"/>
        <end position="739"/>
    </location>
</feature>
<feature type="compositionally biased region" description="Polar residues" evidence="1">
    <location>
        <begin position="708"/>
        <end position="722"/>
    </location>
</feature>
<evidence type="ECO:0000313" key="3">
    <source>
        <dbReference type="EMBL" id="TEB33075.1"/>
    </source>
</evidence>
<feature type="compositionally biased region" description="Polar residues" evidence="1">
    <location>
        <begin position="39"/>
        <end position="51"/>
    </location>
</feature>
<evidence type="ECO:0000256" key="1">
    <source>
        <dbReference type="SAM" id="MobiDB-lite"/>
    </source>
</evidence>
<feature type="region of interest" description="Disordered" evidence="1">
    <location>
        <begin position="38"/>
        <end position="57"/>
    </location>
</feature>
<feature type="compositionally biased region" description="Low complexity" evidence="1">
    <location>
        <begin position="726"/>
        <end position="737"/>
    </location>
</feature>
<evidence type="ECO:0000313" key="4">
    <source>
        <dbReference type="Proteomes" id="UP000298030"/>
    </source>
</evidence>
<gene>
    <name evidence="3" type="ORF">FA13DRAFT_184629</name>
</gene>
<protein>
    <recommendedName>
        <fullName evidence="2">Phosphatidate phosphatase APP1 catalytic domain-containing protein</fullName>
    </recommendedName>
</protein>
<comment type="caution">
    <text evidence="3">The sequence shown here is derived from an EMBL/GenBank/DDBJ whole genome shotgun (WGS) entry which is preliminary data.</text>
</comment>
<feature type="compositionally biased region" description="Polar residues" evidence="1">
    <location>
        <begin position="677"/>
        <end position="694"/>
    </location>
</feature>
<reference evidence="3 4" key="1">
    <citation type="journal article" date="2019" name="Nat. Ecol. Evol.">
        <title>Megaphylogeny resolves global patterns of mushroom evolution.</title>
        <authorList>
            <person name="Varga T."/>
            <person name="Krizsan K."/>
            <person name="Foldi C."/>
            <person name="Dima B."/>
            <person name="Sanchez-Garcia M."/>
            <person name="Sanchez-Ramirez S."/>
            <person name="Szollosi G.J."/>
            <person name="Szarkandi J.G."/>
            <person name="Papp V."/>
            <person name="Albert L."/>
            <person name="Andreopoulos W."/>
            <person name="Angelini C."/>
            <person name="Antonin V."/>
            <person name="Barry K.W."/>
            <person name="Bougher N.L."/>
            <person name="Buchanan P."/>
            <person name="Buyck B."/>
            <person name="Bense V."/>
            <person name="Catcheside P."/>
            <person name="Chovatia M."/>
            <person name="Cooper J."/>
            <person name="Damon W."/>
            <person name="Desjardin D."/>
            <person name="Finy P."/>
            <person name="Geml J."/>
            <person name="Haridas S."/>
            <person name="Hughes K."/>
            <person name="Justo A."/>
            <person name="Karasinski D."/>
            <person name="Kautmanova I."/>
            <person name="Kiss B."/>
            <person name="Kocsube S."/>
            <person name="Kotiranta H."/>
            <person name="LaButti K.M."/>
            <person name="Lechner B.E."/>
            <person name="Liimatainen K."/>
            <person name="Lipzen A."/>
            <person name="Lukacs Z."/>
            <person name="Mihaltcheva S."/>
            <person name="Morgado L.N."/>
            <person name="Niskanen T."/>
            <person name="Noordeloos M.E."/>
            <person name="Ohm R.A."/>
            <person name="Ortiz-Santana B."/>
            <person name="Ovrebo C."/>
            <person name="Racz N."/>
            <person name="Riley R."/>
            <person name="Savchenko A."/>
            <person name="Shiryaev A."/>
            <person name="Soop K."/>
            <person name="Spirin V."/>
            <person name="Szebenyi C."/>
            <person name="Tomsovsky M."/>
            <person name="Tulloss R.E."/>
            <person name="Uehling J."/>
            <person name="Grigoriev I.V."/>
            <person name="Vagvolgyi C."/>
            <person name="Papp T."/>
            <person name="Martin F.M."/>
            <person name="Miettinen O."/>
            <person name="Hibbett D.S."/>
            <person name="Nagy L.G."/>
        </authorList>
    </citation>
    <scope>NUCLEOTIDE SEQUENCE [LARGE SCALE GENOMIC DNA]</scope>
    <source>
        <strain evidence="3 4">FP101781</strain>
    </source>
</reference>